<keyword evidence="1" id="KW-1133">Transmembrane helix</keyword>
<proteinExistence type="predicted"/>
<name>A0A8S5QTL7_9CAUD</name>
<keyword evidence="1" id="KW-0812">Transmembrane</keyword>
<organism evidence="2">
    <name type="scientific">Siphoviridae sp. ctyHC15</name>
    <dbReference type="NCBI Taxonomy" id="2826524"/>
    <lineage>
        <taxon>Viruses</taxon>
        <taxon>Duplodnaviria</taxon>
        <taxon>Heunggongvirae</taxon>
        <taxon>Uroviricota</taxon>
        <taxon>Caudoviricetes</taxon>
    </lineage>
</organism>
<feature type="transmembrane region" description="Helical" evidence="1">
    <location>
        <begin position="6"/>
        <end position="25"/>
    </location>
</feature>
<reference evidence="2" key="1">
    <citation type="journal article" date="2021" name="Proc. Natl. Acad. Sci. U.S.A.">
        <title>A Catalog of Tens of Thousands of Viruses from Human Metagenomes Reveals Hidden Associations with Chronic Diseases.</title>
        <authorList>
            <person name="Tisza M.J."/>
            <person name="Buck C.B."/>
        </authorList>
    </citation>
    <scope>NUCLEOTIDE SEQUENCE</scope>
    <source>
        <strain evidence="2">CtyHC15</strain>
    </source>
</reference>
<evidence type="ECO:0000313" key="2">
    <source>
        <dbReference type="EMBL" id="DAE21996.1"/>
    </source>
</evidence>
<accession>A0A8S5QTL7</accession>
<dbReference type="EMBL" id="BK015723">
    <property type="protein sequence ID" value="DAE21996.1"/>
    <property type="molecule type" value="Genomic_DNA"/>
</dbReference>
<protein>
    <submittedName>
        <fullName evidence="2">Uncharacterized protein</fullName>
    </submittedName>
</protein>
<keyword evidence="1" id="KW-0472">Membrane</keyword>
<sequence>MLFHDKILRVFVFPLGLSPFGMCILPSGAKDSKRLKYTIFCPEYQAECTSLCVLLHEFHNGVVEELRVVCQRFPSGFLIHPDLVFHHILCILQREGILIAVIHVVVDFHDDIHHPFFHVCFPFLHAATSAPIWGVVGSFGLFCHPWHKPLCGAVSGAVGLSVHPSQQVGFLHCFLDAPDRNLNEVLAVIVAGFEVAPAVYRCHQALGDLQQGFFFFLGNVLLHGGFLRFSWFSVSICAYYRLCHTLSSGYTTQR</sequence>
<evidence type="ECO:0000256" key="1">
    <source>
        <dbReference type="SAM" id="Phobius"/>
    </source>
</evidence>